<proteinExistence type="predicted"/>
<keyword evidence="2" id="KW-1185">Reference proteome</keyword>
<reference evidence="1 2" key="1">
    <citation type="submission" date="2020-03" db="EMBL/GenBank/DDBJ databases">
        <title>Genomic Encyclopedia of Type Strains, Phase IV (KMG-IV): sequencing the most valuable type-strain genomes for metagenomic binning, comparative biology and taxonomic classification.</title>
        <authorList>
            <person name="Goeker M."/>
        </authorList>
    </citation>
    <scope>NUCLEOTIDE SEQUENCE [LARGE SCALE GENOMIC DNA]</scope>
    <source>
        <strain evidence="1 2">DSM 103870</strain>
    </source>
</reference>
<dbReference type="RefSeq" id="WP_166952727.1">
    <property type="nucleotide sequence ID" value="NZ_JAASQI010000005.1"/>
</dbReference>
<dbReference type="Gene3D" id="3.30.1460.10">
    <property type="match status" value="1"/>
</dbReference>
<evidence type="ECO:0000313" key="1">
    <source>
        <dbReference type="EMBL" id="NIJ58445.1"/>
    </source>
</evidence>
<comment type="caution">
    <text evidence="1">The sequence shown here is derived from an EMBL/GenBank/DDBJ whole genome shotgun (WGS) entry which is preliminary data.</text>
</comment>
<accession>A0ABX0V285</accession>
<dbReference type="CDD" id="cd16364">
    <property type="entry name" value="T3SC_I-like"/>
    <property type="match status" value="1"/>
</dbReference>
<organism evidence="1 2">
    <name type="scientific">Pseudochelatococcus lubricantis</name>
    <dbReference type="NCBI Taxonomy" id="1538102"/>
    <lineage>
        <taxon>Bacteria</taxon>
        <taxon>Pseudomonadati</taxon>
        <taxon>Pseudomonadota</taxon>
        <taxon>Alphaproteobacteria</taxon>
        <taxon>Hyphomicrobiales</taxon>
        <taxon>Chelatococcaceae</taxon>
        <taxon>Pseudochelatococcus</taxon>
    </lineage>
</organism>
<evidence type="ECO:0000313" key="2">
    <source>
        <dbReference type="Proteomes" id="UP001429580"/>
    </source>
</evidence>
<sequence>MVAAADADELIDGFGRSIGLRDVAFDENGGAILMFDDILTGFRHDRDKHLIAMYGPVINTAIDHDADLYAGFLELSLGWSLAGKGCAGFNRDFDLLFFVNTVSLAGLEQERFNAFVKENLETIETWRRYAASGAFSGADKSPGPSAVSATDLMGGLLKRV</sequence>
<name>A0ABX0V285_9HYPH</name>
<dbReference type="Proteomes" id="UP001429580">
    <property type="component" value="Unassembled WGS sequence"/>
</dbReference>
<dbReference type="EMBL" id="JAASQI010000005">
    <property type="protein sequence ID" value="NIJ58445.1"/>
    <property type="molecule type" value="Genomic_DNA"/>
</dbReference>
<dbReference type="Pfam" id="PF05932">
    <property type="entry name" value="CesT"/>
    <property type="match status" value="1"/>
</dbReference>
<gene>
    <name evidence="1" type="ORF">FHS82_002293</name>
</gene>
<dbReference type="InterPro" id="IPR010261">
    <property type="entry name" value="Tir_chaperone"/>
</dbReference>
<dbReference type="SUPFAM" id="SSF69635">
    <property type="entry name" value="Type III secretory system chaperone-like"/>
    <property type="match status" value="1"/>
</dbReference>
<protein>
    <submittedName>
        <fullName evidence="1">Uncharacterized protein</fullName>
    </submittedName>
</protein>